<keyword evidence="2" id="KW-1003">Cell membrane</keyword>
<dbReference type="GO" id="GO:0015171">
    <property type="term" value="F:amino acid transmembrane transporter activity"/>
    <property type="evidence" value="ECO:0007669"/>
    <property type="project" value="TreeGrafter"/>
</dbReference>
<evidence type="ECO:0000313" key="7">
    <source>
        <dbReference type="EMBL" id="GFK94012.1"/>
    </source>
</evidence>
<keyword evidence="4 6" id="KW-1133">Transmembrane helix</keyword>
<organism evidence="7 8">
    <name type="scientific">Fundidesulfovibrio magnetotacticus</name>
    <dbReference type="NCBI Taxonomy" id="2730080"/>
    <lineage>
        <taxon>Bacteria</taxon>
        <taxon>Pseudomonadati</taxon>
        <taxon>Thermodesulfobacteriota</taxon>
        <taxon>Desulfovibrionia</taxon>
        <taxon>Desulfovibrionales</taxon>
        <taxon>Desulfovibrionaceae</taxon>
        <taxon>Fundidesulfovibrio</taxon>
    </lineage>
</organism>
<dbReference type="GO" id="GO:0005886">
    <property type="term" value="C:plasma membrane"/>
    <property type="evidence" value="ECO:0007669"/>
    <property type="project" value="UniProtKB-SubCell"/>
</dbReference>
<gene>
    <name evidence="7" type="ORF">NNJEOMEG_01850</name>
</gene>
<evidence type="ECO:0000256" key="1">
    <source>
        <dbReference type="ARBA" id="ARBA00004651"/>
    </source>
</evidence>
<keyword evidence="5 6" id="KW-0472">Membrane</keyword>
<evidence type="ECO:0000256" key="6">
    <source>
        <dbReference type="SAM" id="Phobius"/>
    </source>
</evidence>
<evidence type="ECO:0000256" key="5">
    <source>
        <dbReference type="ARBA" id="ARBA00023136"/>
    </source>
</evidence>
<feature type="transmembrane region" description="Helical" evidence="6">
    <location>
        <begin position="178"/>
        <end position="199"/>
    </location>
</feature>
<dbReference type="Proteomes" id="UP000494245">
    <property type="component" value="Unassembled WGS sequence"/>
</dbReference>
<feature type="transmembrane region" description="Helical" evidence="6">
    <location>
        <begin position="43"/>
        <end position="63"/>
    </location>
</feature>
<evidence type="ECO:0008006" key="9">
    <source>
        <dbReference type="Google" id="ProtNLM"/>
    </source>
</evidence>
<dbReference type="EMBL" id="BLTE01000007">
    <property type="protein sequence ID" value="GFK94012.1"/>
    <property type="molecule type" value="Genomic_DNA"/>
</dbReference>
<feature type="transmembrane region" description="Helical" evidence="6">
    <location>
        <begin position="70"/>
        <end position="89"/>
    </location>
</feature>
<comment type="subcellular location">
    <subcellularLocation>
        <location evidence="1">Cell membrane</location>
        <topology evidence="1">Multi-pass membrane protein</topology>
    </subcellularLocation>
</comment>
<keyword evidence="8" id="KW-1185">Reference proteome</keyword>
<dbReference type="PANTHER" id="PTHR30086:SF20">
    <property type="entry name" value="ARGININE EXPORTER PROTEIN ARGO-RELATED"/>
    <property type="match status" value="1"/>
</dbReference>
<dbReference type="Pfam" id="PF01810">
    <property type="entry name" value="LysE"/>
    <property type="match status" value="1"/>
</dbReference>
<keyword evidence="3 6" id="KW-0812">Transmembrane</keyword>
<dbReference type="RefSeq" id="WP_173083645.1">
    <property type="nucleotide sequence ID" value="NZ_BLTE01000007.1"/>
</dbReference>
<evidence type="ECO:0000256" key="4">
    <source>
        <dbReference type="ARBA" id="ARBA00022989"/>
    </source>
</evidence>
<accession>A0A6V8LMW1</accession>
<dbReference type="InterPro" id="IPR001123">
    <property type="entry name" value="LeuE-type"/>
</dbReference>
<dbReference type="AlphaFoldDB" id="A0A6V8LMW1"/>
<dbReference type="PANTHER" id="PTHR30086">
    <property type="entry name" value="ARGININE EXPORTER PROTEIN ARGO"/>
    <property type="match status" value="1"/>
</dbReference>
<sequence>MHDILAFLAAGAALGLAAGLTPGPLQALICLQTITHGPREGAKVGMAPLFSDLPVMLACILALDALSGQPWVMGVMSLAGALVVLRFGLGALRSGPASLDVDPGTARSWRKGVATNILNPKMILFWATVGAPTTLSAWQASGAACAAFLGAFYALLLGANLAVAWLSGRFARFLSGPGYVWTMRVLGALLVLVAARLAWDGLARLGLA</sequence>
<feature type="transmembrane region" description="Helical" evidence="6">
    <location>
        <begin position="140"/>
        <end position="166"/>
    </location>
</feature>
<reference evidence="7 8" key="2">
    <citation type="submission" date="2020-05" db="EMBL/GenBank/DDBJ databases">
        <title>Draft genome sequence of Desulfovibrio sp. strainFSS-1.</title>
        <authorList>
            <person name="Shimoshige H."/>
            <person name="Kobayashi H."/>
            <person name="Maekawa T."/>
        </authorList>
    </citation>
    <scope>NUCLEOTIDE SEQUENCE [LARGE SCALE GENOMIC DNA]</scope>
    <source>
        <strain evidence="7 8">SIID29052-01</strain>
    </source>
</reference>
<proteinExistence type="predicted"/>
<protein>
    <recommendedName>
        <fullName evidence="9">Threonine efflux protein</fullName>
    </recommendedName>
</protein>
<evidence type="ECO:0000256" key="3">
    <source>
        <dbReference type="ARBA" id="ARBA00022692"/>
    </source>
</evidence>
<evidence type="ECO:0000313" key="8">
    <source>
        <dbReference type="Proteomes" id="UP000494245"/>
    </source>
</evidence>
<reference evidence="7 8" key="1">
    <citation type="submission" date="2020-04" db="EMBL/GenBank/DDBJ databases">
        <authorList>
            <consortium name="Desulfovibrio sp. FSS-1 genome sequencing consortium"/>
            <person name="Shimoshige H."/>
            <person name="Kobayashi H."/>
            <person name="Maekawa T."/>
        </authorList>
    </citation>
    <scope>NUCLEOTIDE SEQUENCE [LARGE SCALE GENOMIC DNA]</scope>
    <source>
        <strain evidence="7 8">SIID29052-01</strain>
    </source>
</reference>
<evidence type="ECO:0000256" key="2">
    <source>
        <dbReference type="ARBA" id="ARBA00022475"/>
    </source>
</evidence>
<comment type="caution">
    <text evidence="7">The sequence shown here is derived from an EMBL/GenBank/DDBJ whole genome shotgun (WGS) entry which is preliminary data.</text>
</comment>
<name>A0A6V8LMW1_9BACT</name>